<gene>
    <name evidence="1" type="ORF">SOIL9_71680</name>
</gene>
<evidence type="ECO:0000313" key="1">
    <source>
        <dbReference type="EMBL" id="VTS03483.1"/>
    </source>
</evidence>
<dbReference type="AlphaFoldDB" id="A0A6P2DKJ3"/>
<dbReference type="EMBL" id="LR593886">
    <property type="protein sequence ID" value="VTS03483.1"/>
    <property type="molecule type" value="Genomic_DNA"/>
</dbReference>
<dbReference type="RefSeq" id="WP_162673043.1">
    <property type="nucleotide sequence ID" value="NZ_LR593886.1"/>
</dbReference>
<accession>A0A6P2DKJ3</accession>
<reference evidence="1 2" key="1">
    <citation type="submission" date="2019-05" db="EMBL/GenBank/DDBJ databases">
        <authorList>
            <consortium name="Science for Life Laboratories"/>
        </authorList>
    </citation>
    <scope>NUCLEOTIDE SEQUENCE [LARGE SCALE GENOMIC DNA]</scope>
    <source>
        <strain evidence="1">Soil9</strain>
    </source>
</reference>
<dbReference type="Proteomes" id="UP000464178">
    <property type="component" value="Chromosome"/>
</dbReference>
<sequence>MLNFHFNVVNVAGGDGRQFTALGDGKLLKLLATWGPAIASLFGVKLPPLPDFTSDVKESAVDTSK</sequence>
<protein>
    <submittedName>
        <fullName evidence="1">Uncharacterized protein</fullName>
    </submittedName>
</protein>
<organism evidence="1 2">
    <name type="scientific">Gemmata massiliana</name>
    <dbReference type="NCBI Taxonomy" id="1210884"/>
    <lineage>
        <taxon>Bacteria</taxon>
        <taxon>Pseudomonadati</taxon>
        <taxon>Planctomycetota</taxon>
        <taxon>Planctomycetia</taxon>
        <taxon>Gemmatales</taxon>
        <taxon>Gemmataceae</taxon>
        <taxon>Gemmata</taxon>
    </lineage>
</organism>
<proteinExistence type="predicted"/>
<name>A0A6P2DKJ3_9BACT</name>
<keyword evidence="2" id="KW-1185">Reference proteome</keyword>
<dbReference type="KEGG" id="gms:SOIL9_71680"/>
<evidence type="ECO:0000313" key="2">
    <source>
        <dbReference type="Proteomes" id="UP000464178"/>
    </source>
</evidence>